<organism evidence="1 2">
    <name type="scientific">Roseateles agri</name>
    <dbReference type="NCBI Taxonomy" id="3098619"/>
    <lineage>
        <taxon>Bacteria</taxon>
        <taxon>Pseudomonadati</taxon>
        <taxon>Pseudomonadota</taxon>
        <taxon>Betaproteobacteria</taxon>
        <taxon>Burkholderiales</taxon>
        <taxon>Sphaerotilaceae</taxon>
        <taxon>Roseateles</taxon>
    </lineage>
</organism>
<comment type="caution">
    <text evidence="1">The sequence shown here is derived from an EMBL/GenBank/DDBJ whole genome shotgun (WGS) entry which is preliminary data.</text>
</comment>
<dbReference type="Proteomes" id="UP001285263">
    <property type="component" value="Unassembled WGS sequence"/>
</dbReference>
<dbReference type="RefSeq" id="WP_320425915.1">
    <property type="nucleotide sequence ID" value="NZ_JAXCLA010000009.1"/>
</dbReference>
<proteinExistence type="predicted"/>
<protein>
    <submittedName>
        <fullName evidence="1">Uncharacterized protein</fullName>
    </submittedName>
</protein>
<evidence type="ECO:0000313" key="2">
    <source>
        <dbReference type="Proteomes" id="UP001285263"/>
    </source>
</evidence>
<accession>A0ABU5DQG9</accession>
<name>A0ABU5DQG9_9BURK</name>
<sequence>MTESTQGIANRLAAIAYKPHDTVPTSGIYDVILPGTFSLQSIAQLPHTQVTCVKGEPFPPSQSGKGVTYVLKIQAQHKSETGFLIP</sequence>
<evidence type="ECO:0000313" key="1">
    <source>
        <dbReference type="EMBL" id="MDY0747946.1"/>
    </source>
</evidence>
<keyword evidence="2" id="KW-1185">Reference proteome</keyword>
<dbReference type="EMBL" id="JAXCLA010000009">
    <property type="protein sequence ID" value="MDY0747946.1"/>
    <property type="molecule type" value="Genomic_DNA"/>
</dbReference>
<reference evidence="1 2" key="1">
    <citation type="submission" date="2023-11" db="EMBL/GenBank/DDBJ databases">
        <title>Paucibacter sp. nov., isolated from fresh soil in Korea.</title>
        <authorList>
            <person name="Le N.T.T."/>
        </authorList>
    </citation>
    <scope>NUCLEOTIDE SEQUENCE [LARGE SCALE GENOMIC DNA]</scope>
    <source>
        <strain evidence="1 2">R3-3</strain>
    </source>
</reference>
<gene>
    <name evidence="1" type="ORF">SNE35_25820</name>
</gene>